<keyword evidence="4" id="KW-1185">Reference proteome</keyword>
<reference evidence="4" key="2">
    <citation type="journal article" date="2019" name="Int. J. Syst. Evol. Microbiol.">
        <title>The Global Catalogue of Microorganisms (GCM) 10K type strain sequencing project: providing services to taxonomists for standard genome sequencing and annotation.</title>
        <authorList>
            <consortium name="The Broad Institute Genomics Platform"/>
            <consortium name="The Broad Institute Genome Sequencing Center for Infectious Disease"/>
            <person name="Wu L."/>
            <person name="Ma J."/>
        </authorList>
    </citation>
    <scope>NUCLEOTIDE SEQUENCE [LARGE SCALE GENOMIC DNA]</scope>
    <source>
        <strain evidence="4">GX21</strain>
    </source>
</reference>
<reference evidence="2" key="3">
    <citation type="submission" date="2024-09" db="EMBL/GenBank/DDBJ databases">
        <authorList>
            <person name="Sun Q."/>
        </authorList>
    </citation>
    <scope>NUCLEOTIDE SEQUENCE</scope>
    <source>
        <strain evidence="2">CGMCC 4.163</strain>
    </source>
</reference>
<dbReference type="EMBL" id="JBHTAT010000006">
    <property type="protein sequence ID" value="MFC7257428.1"/>
    <property type="molecule type" value="Genomic_DNA"/>
</dbReference>
<evidence type="ECO:0000256" key="1">
    <source>
        <dbReference type="SAM" id="MobiDB-lite"/>
    </source>
</evidence>
<proteinExistence type="predicted"/>
<accession>A0ABD6A3B0</accession>
<feature type="region of interest" description="Disordered" evidence="1">
    <location>
        <begin position="39"/>
        <end position="64"/>
    </location>
</feature>
<feature type="compositionally biased region" description="Basic and acidic residues" evidence="1">
    <location>
        <begin position="1"/>
        <end position="20"/>
    </location>
</feature>
<evidence type="ECO:0000313" key="4">
    <source>
        <dbReference type="Proteomes" id="UP001596434"/>
    </source>
</evidence>
<protein>
    <submittedName>
        <fullName evidence="2">Uncharacterized protein</fullName>
    </submittedName>
</protein>
<dbReference type="Proteomes" id="UP001596434">
    <property type="component" value="Unassembled WGS sequence"/>
</dbReference>
<evidence type="ECO:0000313" key="3">
    <source>
        <dbReference type="EMBL" id="MFC7257428.1"/>
    </source>
</evidence>
<name>A0ABD6A3B0_9EURY</name>
<organism evidence="2 4">
    <name type="scientific">Haloplanus litoreus</name>
    <dbReference type="NCBI Taxonomy" id="767515"/>
    <lineage>
        <taxon>Archaea</taxon>
        <taxon>Methanobacteriati</taxon>
        <taxon>Methanobacteriota</taxon>
        <taxon>Stenosarchaea group</taxon>
        <taxon>Halobacteria</taxon>
        <taxon>Halobacteriales</taxon>
        <taxon>Haloferacaceae</taxon>
        <taxon>Haloplanus</taxon>
    </lineage>
</organism>
<sequence length="64" mass="7059">MTRKSERELESAVTDLEPHSNDAPGFRYVVAFEGADGDLYETPRRETPADLEAPPTVVFGPPEP</sequence>
<feature type="region of interest" description="Disordered" evidence="1">
    <location>
        <begin position="1"/>
        <end position="23"/>
    </location>
</feature>
<gene>
    <name evidence="2" type="ORF">ACFQKE_19295</name>
    <name evidence="3" type="ORF">ACFQKE_19450</name>
</gene>
<reference evidence="2" key="1">
    <citation type="journal article" date="2014" name="Int. J. Syst. Evol. Microbiol.">
        <title>Complete genome sequence of Corynebacterium casei LMG S-19264T (=DSM 44701T), isolated from a smear-ripened cheese.</title>
        <authorList>
            <consortium name="US DOE Joint Genome Institute (JGI-PGF)"/>
            <person name="Walter F."/>
            <person name="Albersmeier A."/>
            <person name="Kalinowski J."/>
            <person name="Ruckert C."/>
        </authorList>
    </citation>
    <scope>NUCLEOTIDE SEQUENCE [LARGE SCALE GENOMIC DNA]</scope>
    <source>
        <strain evidence="2">CGMCC 4.163</strain>
    </source>
</reference>
<dbReference type="EMBL" id="JBHTAT010000006">
    <property type="protein sequence ID" value="MFC7257397.1"/>
    <property type="molecule type" value="Genomic_DNA"/>
</dbReference>
<dbReference type="RefSeq" id="WP_379707142.1">
    <property type="nucleotide sequence ID" value="NZ_JBHTAT010000006.1"/>
</dbReference>
<dbReference type="AlphaFoldDB" id="A0ABD6A3B0"/>
<comment type="caution">
    <text evidence="2">The sequence shown here is derived from an EMBL/GenBank/DDBJ whole genome shotgun (WGS) entry which is preliminary data.</text>
</comment>
<evidence type="ECO:0000313" key="2">
    <source>
        <dbReference type="EMBL" id="MFC7257397.1"/>
    </source>
</evidence>